<gene>
    <name evidence="16" type="ORF">RF11_02033</name>
</gene>
<evidence type="ECO:0000256" key="10">
    <source>
        <dbReference type="ARBA" id="ARBA00032804"/>
    </source>
</evidence>
<dbReference type="GO" id="GO:0034315">
    <property type="term" value="P:regulation of Arp2/3 complex-mediated actin nucleation"/>
    <property type="evidence" value="ECO:0007669"/>
    <property type="project" value="TreeGrafter"/>
</dbReference>
<keyword evidence="4" id="KW-0771">Synaptosome</keyword>
<comment type="function">
    <text evidence="11">Probable adapter protein that bind to and organize the subcellular localization of a variety of membrane proteins containing some PDZ recognition sequence. Involved in the clustering of various receptors, possibly by acting at the receptor internalization level. Plays a role in synaptic plasticity by regulating the trafficking and internalization of AMPA receptors. May be regulated upon PRKCA activation. May regulate ASIC1/ASIC3 channel. Regulates actin polymerization by inhibiting the actin-nucleating activity of the Arp2/3 complex; the function is competitive with nucleation promoting factors and is linked to neuronal morphology regulation and AMPA receptor (AMPAR) endocytosis. Via interaction with the Arp2/3 complex involved in regulation of synaptic plasicity of excitatory synapses and required for spine shrinkage during long-term depression (LTD). Involved in regulation of astrocyte morphology, antagonistic to Arp2/3 complex activator WASL/N-WASP function.</text>
</comment>
<dbReference type="FunFam" id="2.30.42.10:FF:000073">
    <property type="entry name" value="Interacting with PRKCA"/>
    <property type="match status" value="1"/>
</dbReference>
<dbReference type="GO" id="GO:0048471">
    <property type="term" value="C:perinuclear region of cytoplasm"/>
    <property type="evidence" value="ECO:0007669"/>
    <property type="project" value="UniProtKB-SubCell"/>
</dbReference>
<evidence type="ECO:0000256" key="7">
    <source>
        <dbReference type="ARBA" id="ARBA00023203"/>
    </source>
</evidence>
<dbReference type="GO" id="GO:0098842">
    <property type="term" value="C:postsynaptic early endosome"/>
    <property type="evidence" value="ECO:0007669"/>
    <property type="project" value="TreeGrafter"/>
</dbReference>
<dbReference type="GO" id="GO:0006886">
    <property type="term" value="P:intracellular protein transport"/>
    <property type="evidence" value="ECO:0007669"/>
    <property type="project" value="TreeGrafter"/>
</dbReference>
<evidence type="ECO:0000256" key="5">
    <source>
        <dbReference type="ARBA" id="ARBA00022837"/>
    </source>
</evidence>
<evidence type="ECO:0000313" key="16">
    <source>
        <dbReference type="EMBL" id="KII68030.1"/>
    </source>
</evidence>
<dbReference type="Proteomes" id="UP000031668">
    <property type="component" value="Unassembled WGS sequence"/>
</dbReference>
<dbReference type="GO" id="GO:0043005">
    <property type="term" value="C:neuron projection"/>
    <property type="evidence" value="ECO:0007669"/>
    <property type="project" value="UniProtKB-KW"/>
</dbReference>
<feature type="domain" description="PDZ" evidence="14">
    <location>
        <begin position="29"/>
        <end position="112"/>
    </location>
</feature>
<organism evidence="16 17">
    <name type="scientific">Thelohanellus kitauei</name>
    <name type="common">Myxosporean</name>
    <dbReference type="NCBI Taxonomy" id="669202"/>
    <lineage>
        <taxon>Eukaryota</taxon>
        <taxon>Metazoa</taxon>
        <taxon>Cnidaria</taxon>
        <taxon>Myxozoa</taxon>
        <taxon>Myxosporea</taxon>
        <taxon>Bivalvulida</taxon>
        <taxon>Platysporina</taxon>
        <taxon>Myxobolidae</taxon>
        <taxon>Thelohanellus</taxon>
    </lineage>
</organism>
<dbReference type="SUPFAM" id="SSF103657">
    <property type="entry name" value="BAR/IMD domain-like"/>
    <property type="match status" value="1"/>
</dbReference>
<dbReference type="InterPro" id="IPR036034">
    <property type="entry name" value="PDZ_sf"/>
</dbReference>
<dbReference type="Pfam" id="PF00595">
    <property type="entry name" value="PDZ"/>
    <property type="match status" value="1"/>
</dbReference>
<comment type="subcellular location">
    <subcellularLocation>
        <location evidence="1">Cytoplasm</location>
        <location evidence="1">Perinuclear region</location>
    </subcellularLocation>
    <subcellularLocation>
        <location evidence="2">Membrane</location>
        <topology evidence="2">Lipid-anchor</topology>
    </subcellularLocation>
    <subcellularLocation>
        <location evidence="12">Synapse</location>
        <location evidence="12">Synaptosome</location>
    </subcellularLocation>
</comment>
<evidence type="ECO:0000313" key="17">
    <source>
        <dbReference type="Proteomes" id="UP000031668"/>
    </source>
</evidence>
<dbReference type="InterPro" id="IPR030798">
    <property type="entry name" value="Arfaptin_fam"/>
</dbReference>
<dbReference type="GO" id="GO:0005080">
    <property type="term" value="F:protein kinase C binding"/>
    <property type="evidence" value="ECO:0007669"/>
    <property type="project" value="TreeGrafter"/>
</dbReference>
<evidence type="ECO:0000256" key="13">
    <source>
        <dbReference type="ARBA" id="ARBA00093501"/>
    </source>
</evidence>
<name>A0A0C2MV58_THEKT</name>
<dbReference type="InterPro" id="IPR010504">
    <property type="entry name" value="AH_dom"/>
</dbReference>
<dbReference type="PROSITE" id="PS50106">
    <property type="entry name" value="PDZ"/>
    <property type="match status" value="1"/>
</dbReference>
<dbReference type="SMART" id="SM01015">
    <property type="entry name" value="Arfaptin"/>
    <property type="match status" value="1"/>
</dbReference>
<dbReference type="PROSITE" id="PS50870">
    <property type="entry name" value="AH"/>
    <property type="match status" value="1"/>
</dbReference>
<dbReference type="GO" id="GO:0043113">
    <property type="term" value="P:receptor clustering"/>
    <property type="evidence" value="ECO:0007669"/>
    <property type="project" value="TreeGrafter"/>
</dbReference>
<dbReference type="Pfam" id="PF06456">
    <property type="entry name" value="Arfaptin"/>
    <property type="match status" value="1"/>
</dbReference>
<evidence type="ECO:0000259" key="14">
    <source>
        <dbReference type="PROSITE" id="PS50106"/>
    </source>
</evidence>
<keyword evidence="7" id="KW-0009">Actin-binding</keyword>
<evidence type="ECO:0000256" key="12">
    <source>
        <dbReference type="ARBA" id="ARBA00034102"/>
    </source>
</evidence>
<dbReference type="GO" id="GO:0002092">
    <property type="term" value="P:positive regulation of receptor internalization"/>
    <property type="evidence" value="ECO:0007669"/>
    <property type="project" value="TreeGrafter"/>
</dbReference>
<dbReference type="GO" id="GO:0005543">
    <property type="term" value="F:phospholipid binding"/>
    <property type="evidence" value="ECO:0007669"/>
    <property type="project" value="TreeGrafter"/>
</dbReference>
<keyword evidence="4" id="KW-0770">Synapse</keyword>
<dbReference type="GO" id="GO:0019904">
    <property type="term" value="F:protein domain specific binding"/>
    <property type="evidence" value="ECO:0007669"/>
    <property type="project" value="InterPro"/>
</dbReference>
<evidence type="ECO:0000256" key="4">
    <source>
        <dbReference type="ARBA" id="ARBA00022599"/>
    </source>
</evidence>
<dbReference type="GO" id="GO:0014069">
    <property type="term" value="C:postsynaptic density"/>
    <property type="evidence" value="ECO:0007669"/>
    <property type="project" value="TreeGrafter"/>
</dbReference>
<evidence type="ECO:0000256" key="1">
    <source>
        <dbReference type="ARBA" id="ARBA00004556"/>
    </source>
</evidence>
<accession>A0A0C2MV58</accession>
<dbReference type="Gene3D" id="1.20.1270.60">
    <property type="entry name" value="Arfaptin homology (AH) domain/BAR domain"/>
    <property type="match status" value="1"/>
</dbReference>
<evidence type="ECO:0000256" key="6">
    <source>
        <dbReference type="ARBA" id="ARBA00023139"/>
    </source>
</evidence>
<comment type="subunit">
    <text evidence="13">Monomer and homodimer. Interacts with CXADR. Interacts presynaptically with the glutamate receptors GRIA2, GRIA3, GRIK3, isoform 3 of GRIA4, isoform A of GRM4, GRM7 and GRM8; with NAPA and NAPB; and with BTG2. The interaction with NAPA and NAPB disrupts the interaction with GRIA2, conducting to the internalization of GRIA2. Interacts with PRKCA; with the amine transporters SLC6A2 and SLC6A3; with the channels ASIC1 and ASIC2; with the GTP-binding proteins ARF1 and ARF3; with the ephrin receptor tyrosine kinases EPHA7, EPHB1 and EPHB2; with ERBB2 and through its PDZ domain with the C-terminal tail of PRLHR. Interacts with UNC5A. Interacts (via AH domain) with NCS1/FREQ; in a calcium-dependent manner. Interacts with F-actin and associates with the ARP2/3 complex. Interacts (via PDZ domain) with ARF1 (activated); the interaction blocks Arp2/3 complex inhibition. Interacts with SORCS3.</text>
</comment>
<keyword evidence="6" id="KW-0564">Palmitate</keyword>
<evidence type="ECO:0000259" key="15">
    <source>
        <dbReference type="PROSITE" id="PS50870"/>
    </source>
</evidence>
<dbReference type="EMBL" id="JWZT01002990">
    <property type="protein sequence ID" value="KII68030.1"/>
    <property type="molecule type" value="Genomic_DNA"/>
</dbReference>
<sequence length="377" mass="43133">MFETELAGGEYCGYMDKLDDRLRGSKQGTVELGKDDKNLIGITIGGGAPHCPVLYLVQVFENGPAHKSGVLEPGDEILSVNGRNCRGWAKSDLAKFIQSVKGHVRLTYLKFPCGLEDGKTTDIFMKKLKHKFVENVSMDTADALGLSRAVLSNDRTTHKVIELEKIGKVLKELKTYLVDQVAKLKNISKSYKGISDVFSEMMCHETSNNTIASFRLVSDSHQTFYNSTETLINEMDRILEKIHVFLTQIIPDTKLTLKKYLNLKFEYLSFCLKVKELEDEEADVLYDEEIGDRLHSGNYEYRLNLKCRHISKQKFLRAKEDFLEKMELLDQKNVEQVVLILNQYASAHFAYYDKCYEKSLILNDFDIELTESLCNKK</sequence>
<comment type="caution">
    <text evidence="16">The sequence shown here is derived from an EMBL/GenBank/DDBJ whole genome shotgun (WGS) entry which is preliminary data.</text>
</comment>
<dbReference type="GO" id="GO:0005886">
    <property type="term" value="C:plasma membrane"/>
    <property type="evidence" value="ECO:0007669"/>
    <property type="project" value="GOC"/>
</dbReference>
<dbReference type="GO" id="GO:0097062">
    <property type="term" value="P:dendritic spine maintenance"/>
    <property type="evidence" value="ECO:0007669"/>
    <property type="project" value="TreeGrafter"/>
</dbReference>
<keyword evidence="5" id="KW-0106">Calcium</keyword>
<dbReference type="GO" id="GO:0008021">
    <property type="term" value="C:synaptic vesicle"/>
    <property type="evidence" value="ECO:0007669"/>
    <property type="project" value="TreeGrafter"/>
</dbReference>
<keyword evidence="8" id="KW-0449">Lipoprotein</keyword>
<protein>
    <recommendedName>
        <fullName evidence="3">PRKCA-binding protein</fullName>
    </recommendedName>
    <alternativeName>
        <fullName evidence="10">Protein interacting with C kinase 1</fullName>
    </alternativeName>
    <alternativeName>
        <fullName evidence="9">Protein kinase C-alpha-binding protein</fullName>
    </alternativeName>
</protein>
<proteinExistence type="predicted"/>
<dbReference type="OrthoDB" id="5917245at2759"/>
<dbReference type="GO" id="GO:0032588">
    <property type="term" value="C:trans-Golgi network membrane"/>
    <property type="evidence" value="ECO:0007669"/>
    <property type="project" value="TreeGrafter"/>
</dbReference>
<dbReference type="AlphaFoldDB" id="A0A0C2MV58"/>
<dbReference type="OMA" id="QDEYMDG"/>
<evidence type="ECO:0000256" key="3">
    <source>
        <dbReference type="ARBA" id="ARBA00017975"/>
    </source>
</evidence>
<dbReference type="InterPro" id="IPR001478">
    <property type="entry name" value="PDZ"/>
</dbReference>
<dbReference type="Gene3D" id="2.30.42.10">
    <property type="match status" value="1"/>
</dbReference>
<evidence type="ECO:0000256" key="2">
    <source>
        <dbReference type="ARBA" id="ARBA00004635"/>
    </source>
</evidence>
<dbReference type="SUPFAM" id="SSF50156">
    <property type="entry name" value="PDZ domain-like"/>
    <property type="match status" value="1"/>
</dbReference>
<evidence type="ECO:0000256" key="11">
    <source>
        <dbReference type="ARBA" id="ARBA00033721"/>
    </source>
</evidence>
<feature type="domain" description="AH" evidence="15">
    <location>
        <begin position="151"/>
        <end position="357"/>
    </location>
</feature>
<dbReference type="PANTHER" id="PTHR12141:SF1">
    <property type="entry name" value="PRKCA-BINDING PROTEIN"/>
    <property type="match status" value="1"/>
</dbReference>
<dbReference type="InterPro" id="IPR027267">
    <property type="entry name" value="AH/BAR_dom_sf"/>
</dbReference>
<dbReference type="GO" id="GO:0003779">
    <property type="term" value="F:actin binding"/>
    <property type="evidence" value="ECO:0007669"/>
    <property type="project" value="UniProtKB-KW"/>
</dbReference>
<evidence type="ECO:0000256" key="8">
    <source>
        <dbReference type="ARBA" id="ARBA00023288"/>
    </source>
</evidence>
<evidence type="ECO:0000256" key="9">
    <source>
        <dbReference type="ARBA" id="ARBA00031097"/>
    </source>
</evidence>
<dbReference type="SMART" id="SM00228">
    <property type="entry name" value="PDZ"/>
    <property type="match status" value="1"/>
</dbReference>
<keyword evidence="17" id="KW-1185">Reference proteome</keyword>
<dbReference type="PANTHER" id="PTHR12141">
    <property type="entry name" value="ARFAPTIN-RELATED"/>
    <property type="match status" value="1"/>
</dbReference>
<reference evidence="16 17" key="1">
    <citation type="journal article" date="2014" name="Genome Biol. Evol.">
        <title>The genome of the myxosporean Thelohanellus kitauei shows adaptations to nutrient acquisition within its fish host.</title>
        <authorList>
            <person name="Yang Y."/>
            <person name="Xiong J."/>
            <person name="Zhou Z."/>
            <person name="Huo F."/>
            <person name="Miao W."/>
            <person name="Ran C."/>
            <person name="Liu Y."/>
            <person name="Zhang J."/>
            <person name="Feng J."/>
            <person name="Wang M."/>
            <person name="Wang M."/>
            <person name="Wang L."/>
            <person name="Yao B."/>
        </authorList>
    </citation>
    <scope>NUCLEOTIDE SEQUENCE [LARGE SCALE GENOMIC DNA]</scope>
    <source>
        <strain evidence="16">Wuqing</strain>
    </source>
</reference>